<name>A0A4Y3K960_CELUD</name>
<dbReference type="EMBL" id="BJLP01000012">
    <property type="protein sequence ID" value="GEA80533.1"/>
    <property type="molecule type" value="Genomic_DNA"/>
</dbReference>
<dbReference type="Pfam" id="PF03633">
    <property type="entry name" value="Glyco_hydro_65C"/>
    <property type="match status" value="1"/>
</dbReference>
<dbReference type="SUPFAM" id="SSF48208">
    <property type="entry name" value="Six-hairpin glycosidases"/>
    <property type="match status" value="1"/>
</dbReference>
<evidence type="ECO:0000313" key="3">
    <source>
        <dbReference type="EMBL" id="GEA80533.1"/>
    </source>
</evidence>
<gene>
    <name evidence="3" type="ORF">CUD01_09770</name>
</gene>
<feature type="compositionally biased region" description="Low complexity" evidence="1">
    <location>
        <begin position="84"/>
        <end position="123"/>
    </location>
</feature>
<feature type="region of interest" description="Disordered" evidence="1">
    <location>
        <begin position="78"/>
        <end position="123"/>
    </location>
</feature>
<evidence type="ECO:0000313" key="4">
    <source>
        <dbReference type="Proteomes" id="UP000315842"/>
    </source>
</evidence>
<dbReference type="Proteomes" id="UP000315842">
    <property type="component" value="Unassembled WGS sequence"/>
</dbReference>
<organism evidence="3 4">
    <name type="scientific">Cellulomonas uda</name>
    <dbReference type="NCBI Taxonomy" id="1714"/>
    <lineage>
        <taxon>Bacteria</taxon>
        <taxon>Bacillati</taxon>
        <taxon>Actinomycetota</taxon>
        <taxon>Actinomycetes</taxon>
        <taxon>Micrococcales</taxon>
        <taxon>Cellulomonadaceae</taxon>
        <taxon>Cellulomonas</taxon>
    </lineage>
</organism>
<dbReference type="GO" id="GO:0005975">
    <property type="term" value="P:carbohydrate metabolic process"/>
    <property type="evidence" value="ECO:0007669"/>
    <property type="project" value="InterPro"/>
</dbReference>
<accession>A0A4Y3K960</accession>
<feature type="domain" description="Glycoside hydrolase family 65 C-terminal" evidence="2">
    <location>
        <begin position="16"/>
        <end position="67"/>
    </location>
</feature>
<dbReference type="AlphaFoldDB" id="A0A4Y3K960"/>
<evidence type="ECO:0000256" key="1">
    <source>
        <dbReference type="SAM" id="MobiDB-lite"/>
    </source>
</evidence>
<protein>
    <recommendedName>
        <fullName evidence="2">Glycoside hydrolase family 65 C-terminal domain-containing protein</fullName>
    </recommendedName>
</protein>
<reference evidence="3 4" key="1">
    <citation type="submission" date="2019-06" db="EMBL/GenBank/DDBJ databases">
        <title>Whole genome shotgun sequence of Cellulomonas uda NBRC 3747.</title>
        <authorList>
            <person name="Hosoyama A."/>
            <person name="Uohara A."/>
            <person name="Ohji S."/>
            <person name="Ichikawa N."/>
        </authorList>
    </citation>
    <scope>NUCLEOTIDE SEQUENCE [LARGE SCALE GENOMIC DNA]</scope>
    <source>
        <strain evidence="3 4">NBRC 3747</strain>
    </source>
</reference>
<sequence length="123" mass="12764">MALVQGFAGYRWRGTRFNPMLPTRGRRLRFPLRIRGSVLEVSIEPRRVTYAVLSGPPVSGDHRDVPFTAAQGSPVSFTGVFQTSDGAPTDDGASAPAASAGTTGSSTTSLGATSPGTTKAPGR</sequence>
<evidence type="ECO:0000259" key="2">
    <source>
        <dbReference type="Pfam" id="PF03633"/>
    </source>
</evidence>
<proteinExistence type="predicted"/>
<keyword evidence="4" id="KW-1185">Reference proteome</keyword>
<dbReference type="InterPro" id="IPR008928">
    <property type="entry name" value="6-hairpin_glycosidase_sf"/>
</dbReference>
<dbReference type="Gene3D" id="2.60.420.10">
    <property type="entry name" value="Maltose phosphorylase, domain 3"/>
    <property type="match status" value="1"/>
</dbReference>
<comment type="caution">
    <text evidence="3">The sequence shown here is derived from an EMBL/GenBank/DDBJ whole genome shotgun (WGS) entry which is preliminary data.</text>
</comment>
<dbReference type="InterPro" id="IPR005194">
    <property type="entry name" value="Glyco_hydro_65_C"/>
</dbReference>